<feature type="transmembrane region" description="Helical" evidence="7">
    <location>
        <begin position="46"/>
        <end position="71"/>
    </location>
</feature>
<name>A0ABX4FPT6_9PAST</name>
<comment type="caution">
    <text evidence="9">The sequence shown here is derived from an EMBL/GenBank/DDBJ whole genome shotgun (WGS) entry which is preliminary data.</text>
</comment>
<dbReference type="Proteomes" id="UP000215738">
    <property type="component" value="Unassembled WGS sequence"/>
</dbReference>
<evidence type="ECO:0000313" key="10">
    <source>
        <dbReference type="Proteomes" id="UP000215738"/>
    </source>
</evidence>
<evidence type="ECO:0000256" key="4">
    <source>
        <dbReference type="ARBA" id="ARBA00022748"/>
    </source>
</evidence>
<proteinExistence type="inferred from homology"/>
<evidence type="ECO:0000256" key="3">
    <source>
        <dbReference type="ARBA" id="ARBA00022692"/>
    </source>
</evidence>
<dbReference type="PANTHER" id="PTHR31272:SF4">
    <property type="entry name" value="CYTOCHROME C-TYPE BIOGENESIS PROTEIN HI_1454-RELATED"/>
    <property type="match status" value="1"/>
</dbReference>
<feature type="transmembrane region" description="Helical" evidence="7">
    <location>
        <begin position="119"/>
        <end position="144"/>
    </location>
</feature>
<feature type="transmembrane region" description="Helical" evidence="7">
    <location>
        <begin position="77"/>
        <end position="98"/>
    </location>
</feature>
<dbReference type="InterPro" id="IPR051790">
    <property type="entry name" value="Cytochrome_c-biogenesis_DsbD"/>
</dbReference>
<dbReference type="Pfam" id="PF02683">
    <property type="entry name" value="DsbD_TM"/>
    <property type="match status" value="1"/>
</dbReference>
<dbReference type="RefSeq" id="WP_094945491.1">
    <property type="nucleotide sequence ID" value="NZ_NLFK01000001.1"/>
</dbReference>
<gene>
    <name evidence="9" type="ORF">CFY87_01235</name>
</gene>
<dbReference type="PANTHER" id="PTHR31272">
    <property type="entry name" value="CYTOCHROME C-TYPE BIOGENESIS PROTEIN HI_1454-RELATED"/>
    <property type="match status" value="1"/>
</dbReference>
<feature type="domain" description="Cytochrome C biogenesis protein transmembrane" evidence="8">
    <location>
        <begin position="7"/>
        <end position="209"/>
    </location>
</feature>
<feature type="transmembrane region" description="Helical" evidence="7">
    <location>
        <begin position="150"/>
        <end position="174"/>
    </location>
</feature>
<keyword evidence="4" id="KW-0201">Cytochrome c-type biogenesis</keyword>
<evidence type="ECO:0000256" key="5">
    <source>
        <dbReference type="ARBA" id="ARBA00022989"/>
    </source>
</evidence>
<keyword evidence="6 7" id="KW-0472">Membrane</keyword>
<keyword evidence="3 7" id="KW-0812">Transmembrane</keyword>
<feature type="transmembrane region" description="Helical" evidence="7">
    <location>
        <begin position="194"/>
        <end position="216"/>
    </location>
</feature>
<protein>
    <submittedName>
        <fullName evidence="9">Cytochrome C biogenesis protein</fullName>
    </submittedName>
</protein>
<comment type="subcellular location">
    <subcellularLocation>
        <location evidence="1">Membrane</location>
        <topology evidence="1">Multi-pass membrane protein</topology>
    </subcellularLocation>
</comment>
<evidence type="ECO:0000256" key="7">
    <source>
        <dbReference type="SAM" id="Phobius"/>
    </source>
</evidence>
<evidence type="ECO:0000256" key="2">
    <source>
        <dbReference type="ARBA" id="ARBA00006143"/>
    </source>
</evidence>
<feature type="transmembrane region" description="Helical" evidence="7">
    <location>
        <begin position="6"/>
        <end position="34"/>
    </location>
</feature>
<comment type="similarity">
    <text evidence="2">Belongs to the DsbD family.</text>
</comment>
<evidence type="ECO:0000313" key="9">
    <source>
        <dbReference type="EMBL" id="OZN25860.1"/>
    </source>
</evidence>
<evidence type="ECO:0000256" key="6">
    <source>
        <dbReference type="ARBA" id="ARBA00023136"/>
    </source>
</evidence>
<reference evidence="9 10" key="1">
    <citation type="submission" date="2017-07" db="EMBL/GenBank/DDBJ databases">
        <title>Virulence factors identified in Actinobacillus seminis.</title>
        <authorList>
            <person name="Negrete-Abascal E."/>
            <person name="Vaca-Pacheco S."/>
            <person name="Montes-Garcia F."/>
            <person name="Leyto-Gil A.M."/>
            <person name="Fragoso-Garcia E."/>
            <person name="Carvente-Garcia R."/>
            <person name="Perez-Agueros S."/>
            <person name="Castelan-Sanchez H.G."/>
            <person name="Garcia-Molina A."/>
            <person name="Villamar T.E."/>
            <person name="Vazquez-Cruz C."/>
        </authorList>
    </citation>
    <scope>NUCLEOTIDE SEQUENCE [LARGE SCALE GENOMIC DNA]</scope>
    <source>
        <strain evidence="9 10">ATCC 15768</strain>
    </source>
</reference>
<sequence>MLEQQLLIGSVFLAGLASFLSPCIFPIVPVYFGILSKGGRKIINTFLFIMGLSVTFVSLGFSFGFLGDIFFNDTVRMIAGIIVIILGIHQLGIIKLSFLEQTKLINIKTEGKNASLEAFVLGLTFSLGWTPCIGPILASVLALSGDEGTVLYGAAMMLVYVLGLAVPFIIFSFFSQELLKKSKSLNRHLNKFKIIGGILIILMGILLLTDNLHNFIKKKKKRIYRMV</sequence>
<evidence type="ECO:0000256" key="1">
    <source>
        <dbReference type="ARBA" id="ARBA00004141"/>
    </source>
</evidence>
<keyword evidence="10" id="KW-1185">Reference proteome</keyword>
<keyword evidence="5 7" id="KW-1133">Transmembrane helix</keyword>
<dbReference type="EMBL" id="NLFK01000001">
    <property type="protein sequence ID" value="OZN25860.1"/>
    <property type="molecule type" value="Genomic_DNA"/>
</dbReference>
<evidence type="ECO:0000259" key="8">
    <source>
        <dbReference type="Pfam" id="PF02683"/>
    </source>
</evidence>
<accession>A0ABX4FPT6</accession>
<dbReference type="InterPro" id="IPR003834">
    <property type="entry name" value="Cyt_c_assmbl_TM_dom"/>
</dbReference>
<organism evidence="9 10">
    <name type="scientific">Actinobacillus seminis</name>
    <dbReference type="NCBI Taxonomy" id="722"/>
    <lineage>
        <taxon>Bacteria</taxon>
        <taxon>Pseudomonadati</taxon>
        <taxon>Pseudomonadota</taxon>
        <taxon>Gammaproteobacteria</taxon>
        <taxon>Pasteurellales</taxon>
        <taxon>Pasteurellaceae</taxon>
        <taxon>Actinobacillus</taxon>
    </lineage>
</organism>